<dbReference type="EMBL" id="LMWU01000062">
    <property type="protein sequence ID" value="KUN58250.1"/>
    <property type="molecule type" value="Genomic_DNA"/>
</dbReference>
<gene>
    <name evidence="1" type="ORF">AQJ46_43350</name>
</gene>
<dbReference type="STRING" id="58343.AQJ46_43350"/>
<protein>
    <submittedName>
        <fullName evidence="1">Uncharacterized protein</fullName>
    </submittedName>
</protein>
<organism evidence="1 2">
    <name type="scientific">Streptomyces canus</name>
    <dbReference type="NCBI Taxonomy" id="58343"/>
    <lineage>
        <taxon>Bacteria</taxon>
        <taxon>Bacillati</taxon>
        <taxon>Actinomycetota</taxon>
        <taxon>Actinomycetes</taxon>
        <taxon>Kitasatosporales</taxon>
        <taxon>Streptomycetaceae</taxon>
        <taxon>Streptomyces</taxon>
        <taxon>Streptomyces aurantiacus group</taxon>
    </lineage>
</organism>
<dbReference type="AlphaFoldDB" id="A0A101RMA9"/>
<proteinExistence type="predicted"/>
<dbReference type="Proteomes" id="UP000053669">
    <property type="component" value="Unassembled WGS sequence"/>
</dbReference>
<reference evidence="1 2" key="1">
    <citation type="submission" date="2015-10" db="EMBL/GenBank/DDBJ databases">
        <title>Draft genome sequence of Streptomyces canus DSM 40017, type strain for the species Streptomyces canus.</title>
        <authorList>
            <person name="Ruckert C."/>
            <person name="Winkler A."/>
            <person name="Kalinowski J."/>
            <person name="Kampfer P."/>
            <person name="Glaeser S."/>
        </authorList>
    </citation>
    <scope>NUCLEOTIDE SEQUENCE [LARGE SCALE GENOMIC DNA]</scope>
    <source>
        <strain evidence="1 2">DSM 40017</strain>
    </source>
</reference>
<evidence type="ECO:0000313" key="1">
    <source>
        <dbReference type="EMBL" id="KUN58250.1"/>
    </source>
</evidence>
<evidence type="ECO:0000313" key="2">
    <source>
        <dbReference type="Proteomes" id="UP000053669"/>
    </source>
</evidence>
<sequence>MRYAQGGELTADRRRWRERIRYWAGGWFARGERTAVIAKDLRVTERSVEGDGGVRLHRLRVHHSRTRLRFTALRSAEDP</sequence>
<name>A0A101RMA9_9ACTN</name>
<comment type="caution">
    <text evidence="1">The sequence shown here is derived from an EMBL/GenBank/DDBJ whole genome shotgun (WGS) entry which is preliminary data.</text>
</comment>
<accession>A0A101RMA9</accession>